<dbReference type="SUPFAM" id="SSF56300">
    <property type="entry name" value="Metallo-dependent phosphatases"/>
    <property type="match status" value="1"/>
</dbReference>
<dbReference type="GO" id="GO:0046872">
    <property type="term" value="F:metal ion binding"/>
    <property type="evidence" value="ECO:0007669"/>
    <property type="project" value="UniProtKB-KW"/>
</dbReference>
<dbReference type="EC" id="3.1.4.-" evidence="2"/>
<gene>
    <name evidence="4" type="ORF">BI350_06995</name>
</gene>
<evidence type="ECO:0000313" key="5">
    <source>
        <dbReference type="Proteomes" id="UP000185746"/>
    </source>
</evidence>
<reference evidence="4 5" key="1">
    <citation type="submission" date="2016-09" db="EMBL/GenBank/DDBJ databases">
        <title>Complete genome sequence of the Lysinibacillus sphaericus LMG 22257, a specie of Bacillus with ureolytic activity that can effectively biodeposit calcium carbonate.</title>
        <authorList>
            <person name="Yan W."/>
        </authorList>
    </citation>
    <scope>NUCLEOTIDE SEQUENCE [LARGE SCALE GENOMIC DNA]</scope>
    <source>
        <strain evidence="4 5">LMG 22257</strain>
    </source>
</reference>
<feature type="domain" description="Calcineurin-like phosphoesterase" evidence="3">
    <location>
        <begin position="1"/>
        <end position="141"/>
    </location>
</feature>
<dbReference type="InterPro" id="IPR041802">
    <property type="entry name" value="MPP_YfcE"/>
</dbReference>
<evidence type="ECO:0000256" key="1">
    <source>
        <dbReference type="ARBA" id="ARBA00008950"/>
    </source>
</evidence>
<dbReference type="KEGG" id="surl:BI350_06995"/>
<sequence length="161" mass="17887">MKIIVMSDSHGDKTTIEKVVSQQADAYFHCGDSELTYHDPVFQSMYKVAGNCDLDSEYPDEVTTTEGGKEIFMVHGHRHDVKGSMMGMYYSAKEKEVDIALFGHSHVYGAEMKDGILFVNPGSTMLPRGGNPATYAVIELGEKVVVTFKDLNHEIVDSIEF</sequence>
<keyword evidence="2" id="KW-0479">Metal-binding</keyword>
<dbReference type="Pfam" id="PF12850">
    <property type="entry name" value="Metallophos_2"/>
    <property type="match status" value="1"/>
</dbReference>
<dbReference type="PANTHER" id="PTHR11124">
    <property type="entry name" value="VACUOLAR SORTING PROTEIN VPS29"/>
    <property type="match status" value="1"/>
</dbReference>
<comment type="similarity">
    <text evidence="1 2">Belongs to the metallophosphoesterase superfamily. YfcE family.</text>
</comment>
<dbReference type="NCBIfam" id="TIGR00040">
    <property type="entry name" value="yfcE"/>
    <property type="match status" value="1"/>
</dbReference>
<dbReference type="AlphaFoldDB" id="A0A1D8JF42"/>
<dbReference type="RefSeq" id="WP_075527444.1">
    <property type="nucleotide sequence ID" value="NZ_CP017560.1"/>
</dbReference>
<proteinExistence type="inferred from homology"/>
<name>A0A1D8JF42_9BACL</name>
<dbReference type="InterPro" id="IPR029052">
    <property type="entry name" value="Metallo-depent_PP-like"/>
</dbReference>
<dbReference type="Proteomes" id="UP000185746">
    <property type="component" value="Chromosome"/>
</dbReference>
<dbReference type="InterPro" id="IPR024654">
    <property type="entry name" value="Calcineurin-like_PHP_lpxH"/>
</dbReference>
<dbReference type="Gene3D" id="3.60.21.10">
    <property type="match status" value="1"/>
</dbReference>
<protein>
    <recommendedName>
        <fullName evidence="2">Phosphoesterase</fullName>
        <ecNumber evidence="2">3.1.4.-</ecNumber>
    </recommendedName>
</protein>
<keyword evidence="5" id="KW-1185">Reference proteome</keyword>
<dbReference type="GO" id="GO:0016787">
    <property type="term" value="F:hydrolase activity"/>
    <property type="evidence" value="ECO:0007669"/>
    <property type="project" value="UniProtKB-UniRule"/>
</dbReference>
<dbReference type="InterPro" id="IPR000979">
    <property type="entry name" value="Phosphodiesterase_MJ0936/Vps29"/>
</dbReference>
<organism evidence="4 5">
    <name type="scientific">Sporosarcina ureilytica</name>
    <dbReference type="NCBI Taxonomy" id="298596"/>
    <lineage>
        <taxon>Bacteria</taxon>
        <taxon>Bacillati</taxon>
        <taxon>Bacillota</taxon>
        <taxon>Bacilli</taxon>
        <taxon>Bacillales</taxon>
        <taxon>Caryophanaceae</taxon>
        <taxon>Sporosarcina</taxon>
    </lineage>
</organism>
<evidence type="ECO:0000256" key="2">
    <source>
        <dbReference type="RuleBase" id="RU362039"/>
    </source>
</evidence>
<evidence type="ECO:0000313" key="4">
    <source>
        <dbReference type="EMBL" id="AOV07313.1"/>
    </source>
</evidence>
<dbReference type="CDD" id="cd00841">
    <property type="entry name" value="MPP_YfcE"/>
    <property type="match status" value="1"/>
</dbReference>
<comment type="cofactor">
    <cofactor evidence="2">
        <name>a divalent metal cation</name>
        <dbReference type="ChEBI" id="CHEBI:60240"/>
    </cofactor>
</comment>
<evidence type="ECO:0000259" key="3">
    <source>
        <dbReference type="Pfam" id="PF12850"/>
    </source>
</evidence>
<dbReference type="EMBL" id="CP017560">
    <property type="protein sequence ID" value="AOV07313.1"/>
    <property type="molecule type" value="Genomic_DNA"/>
</dbReference>
<accession>A0A1D8JF42</accession>